<accession>A0A099YF58</accession>
<protein>
    <submittedName>
        <fullName evidence="1">Uncharacterized protein</fullName>
    </submittedName>
</protein>
<name>A0A099YF58_LIMMU</name>
<gene>
    <name evidence="1" type="ORF">LX03_02635</name>
</gene>
<reference evidence="1 2" key="1">
    <citation type="submission" date="2014-09" db="EMBL/GenBank/DDBJ databases">
        <title>Lactobacillus mucosae CRL573 Genome Sequencing.</title>
        <authorList>
            <person name="Bleckwedel J."/>
            <person name="Teran L.C."/>
            <person name="Bonacina J."/>
            <person name="Saavedra L."/>
            <person name="Mozzi F.B."/>
            <person name="Raya R.R."/>
        </authorList>
    </citation>
    <scope>NUCLEOTIDE SEQUENCE [LARGE SCALE GENOMIC DNA]</scope>
    <source>
        <strain evidence="1 2">CRL573</strain>
    </source>
</reference>
<dbReference type="Proteomes" id="UP000030001">
    <property type="component" value="Unassembled WGS sequence"/>
</dbReference>
<dbReference type="EMBL" id="JROC01000026">
    <property type="protein sequence ID" value="KGL67210.1"/>
    <property type="molecule type" value="Genomic_DNA"/>
</dbReference>
<evidence type="ECO:0000313" key="2">
    <source>
        <dbReference type="Proteomes" id="UP000030001"/>
    </source>
</evidence>
<dbReference type="AlphaFoldDB" id="A0A099YF58"/>
<organism evidence="1 2">
    <name type="scientific">Limosilactobacillus mucosae</name>
    <name type="common">Lactobacillus mucosae</name>
    <dbReference type="NCBI Taxonomy" id="97478"/>
    <lineage>
        <taxon>Bacteria</taxon>
        <taxon>Bacillati</taxon>
        <taxon>Bacillota</taxon>
        <taxon>Bacilli</taxon>
        <taxon>Lactobacillales</taxon>
        <taxon>Lactobacillaceae</taxon>
        <taxon>Limosilactobacillus</taxon>
    </lineage>
</organism>
<comment type="caution">
    <text evidence="1">The sequence shown here is derived from an EMBL/GenBank/DDBJ whole genome shotgun (WGS) entry which is preliminary data.</text>
</comment>
<evidence type="ECO:0000313" key="1">
    <source>
        <dbReference type="EMBL" id="KGL67210.1"/>
    </source>
</evidence>
<sequence>MGVSIILCKKGSSSAYDEAWFLKHCVKRVLAAGKSSAGSAYSGHVLIVVGRYLRHDETIQGIFIGKLLFLVDLTLELLVKRFDYVRGVDRGANCLGEVVERKEPA</sequence>
<proteinExistence type="predicted"/>